<dbReference type="PANTHER" id="PTHR23301:SF0">
    <property type="entry name" value="CHITIN-BINDING TYPE-2 DOMAIN-CONTAINING PROTEIN-RELATED"/>
    <property type="match status" value="1"/>
</dbReference>
<feature type="region of interest" description="Disordered" evidence="6">
    <location>
        <begin position="38"/>
        <end position="107"/>
    </location>
</feature>
<evidence type="ECO:0000313" key="9">
    <source>
        <dbReference type="EMBL" id="CAH3189163.1"/>
    </source>
</evidence>
<dbReference type="InterPro" id="IPR051940">
    <property type="entry name" value="Chitin_bind-dev_reg"/>
</dbReference>
<evidence type="ECO:0000256" key="5">
    <source>
        <dbReference type="ARBA" id="ARBA00023180"/>
    </source>
</evidence>
<keyword evidence="10" id="KW-1185">Reference proteome</keyword>
<dbReference type="SUPFAM" id="SSF57625">
    <property type="entry name" value="Invertebrate chitin-binding proteins"/>
    <property type="match status" value="1"/>
</dbReference>
<dbReference type="InterPro" id="IPR002557">
    <property type="entry name" value="Chitin-bd_dom"/>
</dbReference>
<dbReference type="Gene3D" id="3.20.20.80">
    <property type="entry name" value="Glycosidases"/>
    <property type="match status" value="1"/>
</dbReference>
<feature type="signal peptide" evidence="7">
    <location>
        <begin position="1"/>
        <end position="20"/>
    </location>
</feature>
<gene>
    <name evidence="9" type="ORF">PLOB_00042352</name>
</gene>
<evidence type="ECO:0000256" key="4">
    <source>
        <dbReference type="ARBA" id="ARBA00023157"/>
    </source>
</evidence>
<dbReference type="PROSITE" id="PS50940">
    <property type="entry name" value="CHIT_BIND_II"/>
    <property type="match status" value="1"/>
</dbReference>
<evidence type="ECO:0000256" key="6">
    <source>
        <dbReference type="SAM" id="MobiDB-lite"/>
    </source>
</evidence>
<dbReference type="EMBL" id="CALNXK010000689">
    <property type="protein sequence ID" value="CAH3189163.1"/>
    <property type="molecule type" value="Genomic_DNA"/>
</dbReference>
<dbReference type="PANTHER" id="PTHR23301">
    <property type="entry name" value="CHITIN BINDING PERITROPHIN-A"/>
    <property type="match status" value="1"/>
</dbReference>
<keyword evidence="3" id="KW-0677">Repeat</keyword>
<keyword evidence="4" id="KW-1015">Disulfide bond</keyword>
<dbReference type="InterPro" id="IPR036508">
    <property type="entry name" value="Chitin-bd_dom_sf"/>
</dbReference>
<name>A0ABN8SCC5_9CNID</name>
<reference evidence="9 10" key="1">
    <citation type="submission" date="2022-05" db="EMBL/GenBank/DDBJ databases">
        <authorList>
            <consortium name="Genoscope - CEA"/>
            <person name="William W."/>
        </authorList>
    </citation>
    <scope>NUCLEOTIDE SEQUENCE [LARGE SCALE GENOMIC DNA]</scope>
</reference>
<evidence type="ECO:0000256" key="7">
    <source>
        <dbReference type="SAM" id="SignalP"/>
    </source>
</evidence>
<keyword evidence="1" id="KW-0147">Chitin-binding</keyword>
<feature type="domain" description="Chitin-binding type-2" evidence="8">
    <location>
        <begin position="109"/>
        <end position="165"/>
    </location>
</feature>
<feature type="compositionally biased region" description="Low complexity" evidence="6">
    <location>
        <begin position="90"/>
        <end position="105"/>
    </location>
</feature>
<comment type="caution">
    <text evidence="9">The sequence shown here is derived from an EMBL/GenBank/DDBJ whole genome shotgun (WGS) entry which is preliminary data.</text>
</comment>
<evidence type="ECO:0000256" key="3">
    <source>
        <dbReference type="ARBA" id="ARBA00022737"/>
    </source>
</evidence>
<evidence type="ECO:0000256" key="1">
    <source>
        <dbReference type="ARBA" id="ARBA00022669"/>
    </source>
</evidence>
<dbReference type="SMART" id="SM00494">
    <property type="entry name" value="ChtBD2"/>
    <property type="match status" value="1"/>
</dbReference>
<protein>
    <recommendedName>
        <fullName evidence="8">Chitin-binding type-2 domain-containing protein</fullName>
    </recommendedName>
</protein>
<sequence length="167" mass="17356">MASTLWFTLILVFTAVGLEAVFSTGPFPAAGIYLPSPTGTSHPRSSEALPITSSPSKPEGATGSSTGSPTAAGISQASSAGTLQPSANETTTTLPEPTTATPTTPVGDKNFCKRKLTGLYTDPKDCGSYYQCFAGRTFRKHCPKGLHFNSKLKVCDFPAFAKCAVGI</sequence>
<proteinExistence type="predicted"/>
<feature type="chain" id="PRO_5045633378" description="Chitin-binding type-2 domain-containing protein" evidence="7">
    <location>
        <begin position="21"/>
        <end position="167"/>
    </location>
</feature>
<keyword evidence="2 7" id="KW-0732">Signal</keyword>
<evidence type="ECO:0000313" key="10">
    <source>
        <dbReference type="Proteomes" id="UP001159405"/>
    </source>
</evidence>
<keyword evidence="5" id="KW-0325">Glycoprotein</keyword>
<organism evidence="9 10">
    <name type="scientific">Porites lobata</name>
    <dbReference type="NCBI Taxonomy" id="104759"/>
    <lineage>
        <taxon>Eukaryota</taxon>
        <taxon>Metazoa</taxon>
        <taxon>Cnidaria</taxon>
        <taxon>Anthozoa</taxon>
        <taxon>Hexacorallia</taxon>
        <taxon>Scleractinia</taxon>
        <taxon>Fungiina</taxon>
        <taxon>Poritidae</taxon>
        <taxon>Porites</taxon>
    </lineage>
</organism>
<feature type="compositionally biased region" description="Polar residues" evidence="6">
    <location>
        <begin position="51"/>
        <end position="89"/>
    </location>
</feature>
<dbReference type="Proteomes" id="UP001159405">
    <property type="component" value="Unassembled WGS sequence"/>
</dbReference>
<dbReference type="Pfam" id="PF01607">
    <property type="entry name" value="CBM_14"/>
    <property type="match status" value="1"/>
</dbReference>
<evidence type="ECO:0000256" key="2">
    <source>
        <dbReference type="ARBA" id="ARBA00022729"/>
    </source>
</evidence>
<accession>A0ABN8SCC5</accession>
<evidence type="ECO:0000259" key="8">
    <source>
        <dbReference type="PROSITE" id="PS50940"/>
    </source>
</evidence>